<comment type="function">
    <text evidence="10">Catalyzes the isomerization of citrate to isocitrate via cis-aconitate.</text>
</comment>
<keyword evidence="7 10" id="KW-0411">Iron-sulfur</keyword>
<dbReference type="PROSITE" id="PS01244">
    <property type="entry name" value="ACONITASE_2"/>
    <property type="match status" value="1"/>
</dbReference>
<dbReference type="Pfam" id="PF00330">
    <property type="entry name" value="Aconitase"/>
    <property type="match status" value="1"/>
</dbReference>
<dbReference type="EC" id="4.2.1.3" evidence="10"/>
<dbReference type="AlphaFoldDB" id="A0A9Q2C4G8"/>
<keyword evidence="4 10" id="KW-0004">4Fe-4S</keyword>
<dbReference type="GO" id="GO:0046872">
    <property type="term" value="F:metal ion binding"/>
    <property type="evidence" value="ECO:0007669"/>
    <property type="project" value="UniProtKB-KW"/>
</dbReference>
<dbReference type="GO" id="GO:0051539">
    <property type="term" value="F:4 iron, 4 sulfur cluster binding"/>
    <property type="evidence" value="ECO:0007669"/>
    <property type="project" value="UniProtKB-KW"/>
</dbReference>
<evidence type="ECO:0000256" key="10">
    <source>
        <dbReference type="RuleBase" id="RU361275"/>
    </source>
</evidence>
<keyword evidence="6 10" id="KW-0408">Iron</keyword>
<evidence type="ECO:0000256" key="6">
    <source>
        <dbReference type="ARBA" id="ARBA00023004"/>
    </source>
</evidence>
<comment type="similarity">
    <text evidence="3 10">Belongs to the aconitase/IPM isomerase family.</text>
</comment>
<dbReference type="InterPro" id="IPR015928">
    <property type="entry name" value="Aconitase/3IPM_dehydase_swvl"/>
</dbReference>
<dbReference type="Gene3D" id="6.10.190.10">
    <property type="match status" value="1"/>
</dbReference>
<dbReference type="NCBIfam" id="NF009520">
    <property type="entry name" value="PRK12881.1"/>
    <property type="match status" value="1"/>
</dbReference>
<gene>
    <name evidence="13" type="primary">acnA</name>
    <name evidence="13" type="ORF">DEE74_16970</name>
</gene>
<protein>
    <recommendedName>
        <fullName evidence="10">Aconitate hydratase</fullName>
        <shortName evidence="10">Aconitase</shortName>
        <ecNumber evidence="10">4.2.1.3</ecNumber>
    </recommendedName>
</protein>
<comment type="cofactor">
    <cofactor evidence="1">
        <name>[4Fe-4S] cluster</name>
        <dbReference type="ChEBI" id="CHEBI:49883"/>
    </cofactor>
</comment>
<dbReference type="Proteomes" id="UP001199322">
    <property type="component" value="Unassembled WGS sequence"/>
</dbReference>
<dbReference type="FunFam" id="3.20.19.10:FF:000001">
    <property type="entry name" value="Aconitate hydratase"/>
    <property type="match status" value="1"/>
</dbReference>
<comment type="catalytic activity">
    <reaction evidence="9 10">
        <text>citrate = D-threo-isocitrate</text>
        <dbReference type="Rhea" id="RHEA:10336"/>
        <dbReference type="ChEBI" id="CHEBI:15562"/>
        <dbReference type="ChEBI" id="CHEBI:16947"/>
        <dbReference type="EC" id="4.2.1.3"/>
    </reaction>
</comment>
<organism evidence="13 14">
    <name type="scientific">Ralstonia pickettii</name>
    <name type="common">Burkholderia pickettii</name>
    <dbReference type="NCBI Taxonomy" id="329"/>
    <lineage>
        <taxon>Bacteria</taxon>
        <taxon>Pseudomonadati</taxon>
        <taxon>Pseudomonadota</taxon>
        <taxon>Betaproteobacteria</taxon>
        <taxon>Burkholderiales</taxon>
        <taxon>Burkholderiaceae</taxon>
        <taxon>Ralstonia</taxon>
    </lineage>
</organism>
<dbReference type="FunFam" id="3.30.499.10:FF:000005">
    <property type="entry name" value="cytoplasmic aconitate hydratase"/>
    <property type="match status" value="1"/>
</dbReference>
<name>A0A9Q2C4G8_RALPI</name>
<evidence type="ECO:0000259" key="12">
    <source>
        <dbReference type="Pfam" id="PF00694"/>
    </source>
</evidence>
<dbReference type="Pfam" id="PF00694">
    <property type="entry name" value="Aconitase_C"/>
    <property type="match status" value="1"/>
</dbReference>
<dbReference type="SUPFAM" id="SSF53732">
    <property type="entry name" value="Aconitase iron-sulfur domain"/>
    <property type="match status" value="1"/>
</dbReference>
<dbReference type="Gene3D" id="3.30.499.10">
    <property type="entry name" value="Aconitase, domain 3"/>
    <property type="match status" value="2"/>
</dbReference>
<dbReference type="PANTHER" id="PTHR11670">
    <property type="entry name" value="ACONITASE/IRON-RESPONSIVE ELEMENT FAMILY MEMBER"/>
    <property type="match status" value="1"/>
</dbReference>
<dbReference type="PROSITE" id="PS00450">
    <property type="entry name" value="ACONITASE_1"/>
    <property type="match status" value="1"/>
</dbReference>
<dbReference type="EMBL" id="QGBI01000016">
    <property type="protein sequence ID" value="MBX3891557.1"/>
    <property type="molecule type" value="Genomic_DNA"/>
</dbReference>
<evidence type="ECO:0000256" key="8">
    <source>
        <dbReference type="ARBA" id="ARBA00023239"/>
    </source>
</evidence>
<feature type="domain" description="Aconitase A/isopropylmalate dehydratase small subunit swivel" evidence="12">
    <location>
        <begin position="693"/>
        <end position="825"/>
    </location>
</feature>
<evidence type="ECO:0000256" key="2">
    <source>
        <dbReference type="ARBA" id="ARBA00004717"/>
    </source>
</evidence>
<evidence type="ECO:0000256" key="5">
    <source>
        <dbReference type="ARBA" id="ARBA00022723"/>
    </source>
</evidence>
<dbReference type="InterPro" id="IPR018136">
    <property type="entry name" value="Aconitase_4Fe-4S_BS"/>
</dbReference>
<dbReference type="RefSeq" id="WP_116576493.1">
    <property type="nucleotide sequence ID" value="NZ_JACBXL010000013.1"/>
</dbReference>
<comment type="pathway">
    <text evidence="2">Carbohydrate metabolism; tricarboxylic acid cycle; isocitrate from oxaloacetate: step 2/2.</text>
</comment>
<dbReference type="InterPro" id="IPR015931">
    <property type="entry name" value="Acnase/IPM_dHydase_lsu_aba_1/3"/>
</dbReference>
<dbReference type="CDD" id="cd01586">
    <property type="entry name" value="AcnA_IRP"/>
    <property type="match status" value="1"/>
</dbReference>
<evidence type="ECO:0000313" key="14">
    <source>
        <dbReference type="Proteomes" id="UP001199322"/>
    </source>
</evidence>
<keyword evidence="8 10" id="KW-0456">Lyase</keyword>
<sequence>MPHNLKKTLKEFKVNGGQTGKFYSLPQLGKELGVAIERLPVSIRIVLESVLRNCDGKKVTEEHVQQLANWKPNAERVDEIPFVVARVVLQDFTGVPLLADLAAMRNVAERMGKNPKKIEPLVPVDLVVDHSVQIDHFREKKALDLNMQLEFSRNNERYQFMKWGMQAFDTFGVVQPGFGIVHQVNLEYLARGVHKKDGVYYPDTLVGTDSHTTMINGIGVVGWGVGGIEAEAGMLGQPVYFLTPDVVGVELKGRLREGCTATDLVLTITEMLRKEKVVGKFVEFFGEGTASLSLPDRATIGNMAPEYGATMGFFPVDEKTIDYFKGTGRTKEEIAAFESYFKAQKLFGVPKAGEIDYTKTLTLDLGTVAPSLAGPKRPQDRIEIGNVKSTFSSLFSKPVAENGFNKKAEDLDKTFTTTNGVDVKSGDVLIAAITSCTNTSNPSVLLAAGLLAKKAVEAGLEVAPHIKTSLAPGSRVVTKYLEAAGLLPYLEKLGFGVTAYGCTTCIGNAGDLTPELNEAIVKNDIVAAAVLSGNRNFEARIHPNIRANFLASPPLVVAYAIAGNVTRDLMTEPVGKGKKGKDVYLGDIWPTSDEIAKLMKFAMNADTFRTNYEQVKKPSKLWANVKGTKGQVYDWPKSTYIAEPPFFEGFGMTPAVASASVKGARALGVFGDSVTTDHISPAGSIKETSPAGKYLLANGVLKADFNSYGSRRGNHEVMMRGTFANVRIKNLMIPAKADGSRVEGGETLFQPSGEQMSIYDAAMKYIAEGTPTVVFGGEEYGTGSSRDWAAKGTQLLGVKAVIARSFERIHRSNLVGMGVLPLQFKGSDSAQSLGIVGDETFDIEGLDGEIKPQQDVTLVIHRANGETTRAQVLLRIDTPIEVDYYKHGGILPFVLRQLLAA</sequence>
<dbReference type="SUPFAM" id="SSF52016">
    <property type="entry name" value="LeuD/IlvD-like"/>
    <property type="match status" value="1"/>
</dbReference>
<dbReference type="NCBIfam" id="TIGR01341">
    <property type="entry name" value="aconitase_1"/>
    <property type="match status" value="1"/>
</dbReference>
<dbReference type="InterPro" id="IPR000573">
    <property type="entry name" value="AconitaseA/IPMdHydase_ssu_swvl"/>
</dbReference>
<dbReference type="GO" id="GO:0003994">
    <property type="term" value="F:aconitate hydratase activity"/>
    <property type="evidence" value="ECO:0007669"/>
    <property type="project" value="UniProtKB-EC"/>
</dbReference>
<dbReference type="InterPro" id="IPR001030">
    <property type="entry name" value="Acoase/IPM_deHydtase_lsu_aba"/>
</dbReference>
<evidence type="ECO:0000256" key="9">
    <source>
        <dbReference type="ARBA" id="ARBA00023501"/>
    </source>
</evidence>
<dbReference type="CDD" id="cd01580">
    <property type="entry name" value="AcnA_IRP_Swivel"/>
    <property type="match status" value="1"/>
</dbReference>
<comment type="caution">
    <text evidence="13">The sequence shown here is derived from an EMBL/GenBank/DDBJ whole genome shotgun (WGS) entry which is preliminary data.</text>
</comment>
<dbReference type="InterPro" id="IPR006249">
    <property type="entry name" value="Aconitase/IRP2"/>
</dbReference>
<dbReference type="Gene3D" id="3.20.19.10">
    <property type="entry name" value="Aconitase, domain 4"/>
    <property type="match status" value="1"/>
</dbReference>
<evidence type="ECO:0000256" key="4">
    <source>
        <dbReference type="ARBA" id="ARBA00022485"/>
    </source>
</evidence>
<dbReference type="InterPro" id="IPR044137">
    <property type="entry name" value="AcnA_IRP_Swivel"/>
</dbReference>
<evidence type="ECO:0000256" key="1">
    <source>
        <dbReference type="ARBA" id="ARBA00001966"/>
    </source>
</evidence>
<evidence type="ECO:0000313" key="13">
    <source>
        <dbReference type="EMBL" id="MBX3891557.1"/>
    </source>
</evidence>
<proteinExistence type="inferred from homology"/>
<evidence type="ECO:0000259" key="11">
    <source>
        <dbReference type="Pfam" id="PF00330"/>
    </source>
</evidence>
<dbReference type="InterPro" id="IPR036008">
    <property type="entry name" value="Aconitase_4Fe-4S_dom"/>
</dbReference>
<feature type="domain" description="Aconitase/3-isopropylmalate dehydratase large subunit alpha/beta/alpha" evidence="11">
    <location>
        <begin position="62"/>
        <end position="563"/>
    </location>
</feature>
<keyword evidence="5" id="KW-0479">Metal-binding</keyword>
<dbReference type="FunFam" id="3.30.499.10:FF:000002">
    <property type="entry name" value="Aconitate hydratase"/>
    <property type="match status" value="1"/>
</dbReference>
<evidence type="ECO:0000256" key="7">
    <source>
        <dbReference type="ARBA" id="ARBA00023014"/>
    </source>
</evidence>
<accession>A0A9Q2C4G8</accession>
<reference evidence="13" key="1">
    <citation type="submission" date="2018-06" db="EMBL/GenBank/DDBJ databases">
        <authorList>
            <person name="O'Rourke A."/>
        </authorList>
    </citation>
    <scope>NUCLEOTIDE SEQUENCE</scope>
    <source>
        <strain evidence="13">132550021-3</strain>
    </source>
</reference>
<dbReference type="PRINTS" id="PR00415">
    <property type="entry name" value="ACONITASE"/>
</dbReference>
<dbReference type="NCBIfam" id="NF006757">
    <property type="entry name" value="PRK09277.1"/>
    <property type="match status" value="1"/>
</dbReference>
<evidence type="ECO:0000256" key="3">
    <source>
        <dbReference type="ARBA" id="ARBA00007185"/>
    </source>
</evidence>
<dbReference type="GO" id="GO:0019752">
    <property type="term" value="P:carboxylic acid metabolic process"/>
    <property type="evidence" value="ECO:0007669"/>
    <property type="project" value="UniProtKB-ARBA"/>
</dbReference>